<reference evidence="1 2" key="1">
    <citation type="submission" date="2013-09" db="EMBL/GenBank/DDBJ databases">
        <title>Corchorus capsularis genome sequencing.</title>
        <authorList>
            <person name="Alam M."/>
            <person name="Haque M.S."/>
            <person name="Islam M.S."/>
            <person name="Emdad E.M."/>
            <person name="Islam M.M."/>
            <person name="Ahmed B."/>
            <person name="Halim A."/>
            <person name="Hossen Q.M.M."/>
            <person name="Hossain M.Z."/>
            <person name="Ahmed R."/>
            <person name="Khan M.M."/>
            <person name="Islam R."/>
            <person name="Rashid M.M."/>
            <person name="Khan S.A."/>
            <person name="Rahman M.S."/>
            <person name="Alam M."/>
        </authorList>
    </citation>
    <scope>NUCLEOTIDE SEQUENCE [LARGE SCALE GENOMIC DNA]</scope>
    <source>
        <strain evidence="2">cv. CVL-1</strain>
        <tissue evidence="1">Whole seedling</tissue>
    </source>
</reference>
<keyword evidence="2" id="KW-1185">Reference proteome</keyword>
<proteinExistence type="predicted"/>
<dbReference type="Proteomes" id="UP000188268">
    <property type="component" value="Unassembled WGS sequence"/>
</dbReference>
<evidence type="ECO:0000313" key="2">
    <source>
        <dbReference type="Proteomes" id="UP000188268"/>
    </source>
</evidence>
<dbReference type="AlphaFoldDB" id="A0A1R3H049"/>
<dbReference type="EMBL" id="AWWV01012907">
    <property type="protein sequence ID" value="OMO63626.1"/>
    <property type="molecule type" value="Genomic_DNA"/>
</dbReference>
<accession>A0A1R3H049</accession>
<comment type="caution">
    <text evidence="1">The sequence shown here is derived from an EMBL/GenBank/DDBJ whole genome shotgun (WGS) entry which is preliminary data.</text>
</comment>
<gene>
    <name evidence="1" type="ORF">CCACVL1_22376</name>
</gene>
<organism evidence="1 2">
    <name type="scientific">Corchorus capsularis</name>
    <name type="common">Jute</name>
    <dbReference type="NCBI Taxonomy" id="210143"/>
    <lineage>
        <taxon>Eukaryota</taxon>
        <taxon>Viridiplantae</taxon>
        <taxon>Streptophyta</taxon>
        <taxon>Embryophyta</taxon>
        <taxon>Tracheophyta</taxon>
        <taxon>Spermatophyta</taxon>
        <taxon>Magnoliopsida</taxon>
        <taxon>eudicotyledons</taxon>
        <taxon>Gunneridae</taxon>
        <taxon>Pentapetalae</taxon>
        <taxon>rosids</taxon>
        <taxon>malvids</taxon>
        <taxon>Malvales</taxon>
        <taxon>Malvaceae</taxon>
        <taxon>Grewioideae</taxon>
        <taxon>Apeibeae</taxon>
        <taxon>Corchorus</taxon>
    </lineage>
</organism>
<dbReference type="Gramene" id="OMO63626">
    <property type="protein sequence ID" value="OMO63626"/>
    <property type="gene ID" value="CCACVL1_22376"/>
</dbReference>
<protein>
    <submittedName>
        <fullName evidence="1">Uncharacterized protein</fullName>
    </submittedName>
</protein>
<evidence type="ECO:0000313" key="1">
    <source>
        <dbReference type="EMBL" id="OMO63626.1"/>
    </source>
</evidence>
<sequence length="25" mass="2920">MVRMLASPYRRRIEFLDGRPALLGT</sequence>
<name>A0A1R3H049_COCAP</name>